<protein>
    <submittedName>
        <fullName evidence="1">Uncharacterized protein</fullName>
    </submittedName>
</protein>
<dbReference type="Proteomes" id="UP001145114">
    <property type="component" value="Unassembled WGS sequence"/>
</dbReference>
<gene>
    <name evidence="1" type="ORF">EV182_001450</name>
</gene>
<sequence length="244" mass="27399">MELLSDNIKQQLASLESIIDSAYQSDIKAWDRRKKAELISAGQQGKGGKRGAKRQRLAALPELSMECVLSLRELEKLAIRDPAQNTPGLIKWAISVLAKLSRLDAETRHTIQDLDGFGVVKGLVLFGIRLTEVAFAVDGIEDAEMGLIGTTFDFFKSHDQRLWLLRRTRGVPKSLWLFTKAVIVLNPAENVRALRRLVDQYDSAVAELSTPGGNIPPNDVRRYIMQYLIELFNWHDDTVAESAR</sequence>
<accession>A0ACC1HGM9</accession>
<organism evidence="1 2">
    <name type="scientific">Spiromyces aspiralis</name>
    <dbReference type="NCBI Taxonomy" id="68401"/>
    <lineage>
        <taxon>Eukaryota</taxon>
        <taxon>Fungi</taxon>
        <taxon>Fungi incertae sedis</taxon>
        <taxon>Zoopagomycota</taxon>
        <taxon>Kickxellomycotina</taxon>
        <taxon>Kickxellomycetes</taxon>
        <taxon>Kickxellales</taxon>
        <taxon>Kickxellaceae</taxon>
        <taxon>Spiromyces</taxon>
    </lineage>
</organism>
<proteinExistence type="predicted"/>
<evidence type="ECO:0000313" key="1">
    <source>
        <dbReference type="EMBL" id="KAJ1675347.1"/>
    </source>
</evidence>
<evidence type="ECO:0000313" key="2">
    <source>
        <dbReference type="Proteomes" id="UP001145114"/>
    </source>
</evidence>
<feature type="non-terminal residue" evidence="1">
    <location>
        <position position="244"/>
    </location>
</feature>
<comment type="caution">
    <text evidence="1">The sequence shown here is derived from an EMBL/GenBank/DDBJ whole genome shotgun (WGS) entry which is preliminary data.</text>
</comment>
<name>A0ACC1HGM9_9FUNG</name>
<reference evidence="1" key="1">
    <citation type="submission" date="2022-06" db="EMBL/GenBank/DDBJ databases">
        <title>Phylogenomic reconstructions and comparative analyses of Kickxellomycotina fungi.</title>
        <authorList>
            <person name="Reynolds N.K."/>
            <person name="Stajich J.E."/>
            <person name="Barry K."/>
            <person name="Grigoriev I.V."/>
            <person name="Crous P."/>
            <person name="Smith M.E."/>
        </authorList>
    </citation>
    <scope>NUCLEOTIDE SEQUENCE</scope>
    <source>
        <strain evidence="1">RSA 2271</strain>
    </source>
</reference>
<keyword evidence="2" id="KW-1185">Reference proteome</keyword>
<dbReference type="EMBL" id="JAMZIH010005352">
    <property type="protein sequence ID" value="KAJ1675347.1"/>
    <property type="molecule type" value="Genomic_DNA"/>
</dbReference>